<name>A0A076LNE5_9GAMM</name>
<dbReference type="KEGG" id="ete:ETEE_3007"/>
<dbReference type="Proteomes" id="UP000028681">
    <property type="component" value="Chromosome"/>
</dbReference>
<evidence type="ECO:0000256" key="1">
    <source>
        <dbReference type="SAM" id="MobiDB-lite"/>
    </source>
</evidence>
<sequence>MIVLPAPTLYNARLYCKPLGQLSAPRAASARTDDDEARPTLQPDL</sequence>
<organism evidence="2 3">
    <name type="scientific">Edwardsiella anguillarum ET080813</name>
    <dbReference type="NCBI Taxonomy" id="667120"/>
    <lineage>
        <taxon>Bacteria</taxon>
        <taxon>Pseudomonadati</taxon>
        <taxon>Pseudomonadota</taxon>
        <taxon>Gammaproteobacteria</taxon>
        <taxon>Enterobacterales</taxon>
        <taxon>Hafniaceae</taxon>
        <taxon>Edwardsiella</taxon>
    </lineage>
</organism>
<accession>A0A076LNE5</accession>
<evidence type="ECO:0000313" key="2">
    <source>
        <dbReference type="EMBL" id="AIJ09436.1"/>
    </source>
</evidence>
<feature type="region of interest" description="Disordered" evidence="1">
    <location>
        <begin position="23"/>
        <end position="45"/>
    </location>
</feature>
<dbReference type="HOGENOM" id="CLU_3199177_0_0_6"/>
<dbReference type="EMBL" id="CP006664">
    <property type="protein sequence ID" value="AIJ09436.1"/>
    <property type="molecule type" value="Genomic_DNA"/>
</dbReference>
<protein>
    <submittedName>
        <fullName evidence="2">Uncharacterized protein</fullName>
    </submittedName>
</protein>
<reference evidence="2 3" key="1">
    <citation type="journal article" date="2012" name="PLoS ONE">
        <title>Edwardsiella comparative phylogenomics reveal the new intra/inter-species taxonomic relationships, virulence evolution and niche adaptation mechanisms.</title>
        <authorList>
            <person name="Yang M."/>
            <person name="Lv Y."/>
            <person name="Xiao J."/>
            <person name="Wu H."/>
            <person name="Zheng H."/>
            <person name="Liu Q."/>
            <person name="Zhang Y."/>
            <person name="Wang Q."/>
        </authorList>
    </citation>
    <scope>NUCLEOTIDE SEQUENCE [LARGE SCALE GENOMIC DNA]</scope>
    <source>
        <strain evidence="3">080813</strain>
    </source>
</reference>
<proteinExistence type="predicted"/>
<gene>
    <name evidence="2" type="ORF">ETEE_3007</name>
</gene>
<dbReference type="AlphaFoldDB" id="A0A076LNE5"/>
<evidence type="ECO:0000313" key="3">
    <source>
        <dbReference type="Proteomes" id="UP000028681"/>
    </source>
</evidence>